<evidence type="ECO:0000256" key="1">
    <source>
        <dbReference type="SAM" id="MobiDB-lite"/>
    </source>
</evidence>
<name>A0A6M5YM20_9BACT</name>
<organism evidence="2 3">
    <name type="scientific">Frigoriglobus tundricola</name>
    <dbReference type="NCBI Taxonomy" id="2774151"/>
    <lineage>
        <taxon>Bacteria</taxon>
        <taxon>Pseudomonadati</taxon>
        <taxon>Planctomycetota</taxon>
        <taxon>Planctomycetia</taxon>
        <taxon>Gemmatales</taxon>
        <taxon>Gemmataceae</taxon>
        <taxon>Frigoriglobus</taxon>
    </lineage>
</organism>
<sequence>MISPAFISASIAICLPGIESRVNRAATSDTRPAPFVMTMNWITIRIMKITNPTTRFPPTTNFPNASTTPPAFAFKRISRVVATFSPSRNSVSSSRSDGNVEKSSGWRTVRVISSSKIVDARLNASSMSSTNVGSGTRNTTRRPSSAKDSISSLRASSGRVVPAGVKRGSVAIGFHSPPPQIGDTVI</sequence>
<dbReference type="EMBL" id="CP053452">
    <property type="protein sequence ID" value="QJW94400.1"/>
    <property type="molecule type" value="Genomic_DNA"/>
</dbReference>
<dbReference type="Proteomes" id="UP000503447">
    <property type="component" value="Chromosome"/>
</dbReference>
<accession>A0A6M5YM20</accession>
<gene>
    <name evidence="2" type="ORF">FTUN_1920</name>
</gene>
<proteinExistence type="predicted"/>
<feature type="region of interest" description="Disordered" evidence="1">
    <location>
        <begin position="126"/>
        <end position="158"/>
    </location>
</feature>
<evidence type="ECO:0000313" key="2">
    <source>
        <dbReference type="EMBL" id="QJW94400.1"/>
    </source>
</evidence>
<feature type="compositionally biased region" description="Polar residues" evidence="1">
    <location>
        <begin position="126"/>
        <end position="155"/>
    </location>
</feature>
<dbReference type="AntiFam" id="ANF00104">
    <property type="entry name" value="Shadow ORF (opposite FlhA)"/>
</dbReference>
<dbReference type="AlphaFoldDB" id="A0A6M5YM20"/>
<protein>
    <submittedName>
        <fullName evidence="2">Uncharacterized protein</fullName>
    </submittedName>
</protein>
<evidence type="ECO:0000313" key="3">
    <source>
        <dbReference type="Proteomes" id="UP000503447"/>
    </source>
</evidence>
<keyword evidence="3" id="KW-1185">Reference proteome</keyword>
<dbReference type="KEGG" id="ftj:FTUN_1920"/>
<reference evidence="3" key="1">
    <citation type="submission" date="2020-05" db="EMBL/GenBank/DDBJ databases">
        <title>Frigoriglobus tundricola gen. nov., sp. nov., a psychrotolerant cellulolytic planctomycete of the family Gemmataceae with two divergent copies of 16S rRNA gene.</title>
        <authorList>
            <person name="Kulichevskaya I.S."/>
            <person name="Ivanova A.A."/>
            <person name="Naumoff D.G."/>
            <person name="Beletsky A.V."/>
            <person name="Rijpstra W.I.C."/>
            <person name="Sinninghe Damste J.S."/>
            <person name="Mardanov A.V."/>
            <person name="Ravin N.V."/>
            <person name="Dedysh S.N."/>
        </authorList>
    </citation>
    <scope>NUCLEOTIDE SEQUENCE [LARGE SCALE GENOMIC DNA]</scope>
    <source>
        <strain evidence="3">PL17</strain>
    </source>
</reference>